<gene>
    <name evidence="9" type="primary">BNA1</name>
    <name evidence="10" type="ORF">Micbo1qcDRAFT_149734</name>
</gene>
<feature type="binding site" evidence="9">
    <location>
        <position position="118"/>
    </location>
    <ligand>
        <name>substrate</name>
    </ligand>
</feature>
<organism evidence="10 11">
    <name type="scientific">Microdochium bolleyi</name>
    <dbReference type="NCBI Taxonomy" id="196109"/>
    <lineage>
        <taxon>Eukaryota</taxon>
        <taxon>Fungi</taxon>
        <taxon>Dikarya</taxon>
        <taxon>Ascomycota</taxon>
        <taxon>Pezizomycotina</taxon>
        <taxon>Sordariomycetes</taxon>
        <taxon>Xylariomycetidae</taxon>
        <taxon>Xylariales</taxon>
        <taxon>Microdochiaceae</taxon>
        <taxon>Microdochium</taxon>
    </lineage>
</organism>
<dbReference type="GO" id="GO:0043420">
    <property type="term" value="P:anthranilate metabolic process"/>
    <property type="evidence" value="ECO:0007669"/>
    <property type="project" value="UniProtKB-UniRule"/>
</dbReference>
<dbReference type="EC" id="1.13.11.6" evidence="9"/>
<evidence type="ECO:0000256" key="5">
    <source>
        <dbReference type="ARBA" id="ARBA00022723"/>
    </source>
</evidence>
<accession>A0A136IY61</accession>
<feature type="binding site" evidence="9">
    <location>
        <position position="104"/>
    </location>
    <ligand>
        <name>Fe cation</name>
        <dbReference type="ChEBI" id="CHEBI:24875"/>
        <note>catalytic</note>
    </ligand>
</feature>
<dbReference type="InterPro" id="IPR011051">
    <property type="entry name" value="RmlC_Cupin_sf"/>
</dbReference>
<dbReference type="HAMAP" id="MF_00825">
    <property type="entry name" value="3_HAO"/>
    <property type="match status" value="1"/>
</dbReference>
<evidence type="ECO:0000313" key="10">
    <source>
        <dbReference type="EMBL" id="KXJ89883.1"/>
    </source>
</evidence>
<evidence type="ECO:0000256" key="6">
    <source>
        <dbReference type="ARBA" id="ARBA00022964"/>
    </source>
</evidence>
<sequence length="184" mass="21039">MSVPLENKGKEAVPAPLAFASWLANNGEKLQPPVNNYCLYSGADFVLMVVGGPNERNDFHVNETEEWFYQLKGAMLLRIAENGQFRDVHIAEGEMFMLPGNVPHNPIRFENTTGLVMERTRPEGAMDRLRWYCTKGNHDEITMIREEVFRCVDLGVQLKPLIREWQNNEELRKCPKCGQVADAM</sequence>
<evidence type="ECO:0000256" key="2">
    <source>
        <dbReference type="ARBA" id="ARBA00002752"/>
    </source>
</evidence>
<dbReference type="EMBL" id="KQ964254">
    <property type="protein sequence ID" value="KXJ89883.1"/>
    <property type="molecule type" value="Genomic_DNA"/>
</dbReference>
<feature type="binding site" evidence="9">
    <location>
        <position position="60"/>
    </location>
    <ligand>
        <name>Fe cation</name>
        <dbReference type="ChEBI" id="CHEBI:24875"/>
        <note>catalytic</note>
    </ligand>
</feature>
<keyword evidence="3 9" id="KW-0963">Cytoplasm</keyword>
<feature type="binding site" evidence="9">
    <location>
        <position position="56"/>
    </location>
    <ligand>
        <name>O2</name>
        <dbReference type="ChEBI" id="CHEBI:15379"/>
    </ligand>
</feature>
<dbReference type="Proteomes" id="UP000070501">
    <property type="component" value="Unassembled WGS sequence"/>
</dbReference>
<keyword evidence="11" id="KW-1185">Reference proteome</keyword>
<dbReference type="UniPathway" id="UPA00253">
    <property type="reaction ID" value="UER00330"/>
</dbReference>
<keyword evidence="8 9" id="KW-0408">Iron</keyword>
<dbReference type="PANTHER" id="PTHR15497">
    <property type="entry name" value="3-HYDROXYANTHRANILATE 3,4-DIOXYGENASE"/>
    <property type="match status" value="1"/>
</dbReference>
<dbReference type="STRING" id="196109.A0A136IY61"/>
<evidence type="ECO:0000256" key="4">
    <source>
        <dbReference type="ARBA" id="ARBA00022642"/>
    </source>
</evidence>
<dbReference type="Pfam" id="PF06052">
    <property type="entry name" value="3-HAO"/>
    <property type="match status" value="1"/>
</dbReference>
<dbReference type="GO" id="GO:0034354">
    <property type="term" value="P:'de novo' NAD+ biosynthetic process from L-tryptophan"/>
    <property type="evidence" value="ECO:0007669"/>
    <property type="project" value="UniProtKB-UniRule"/>
</dbReference>
<keyword evidence="4 9" id="KW-0662">Pyridine nucleotide biosynthesis</keyword>
<dbReference type="AlphaFoldDB" id="A0A136IY61"/>
<evidence type="ECO:0000256" key="8">
    <source>
        <dbReference type="ARBA" id="ARBA00023004"/>
    </source>
</evidence>
<keyword evidence="6 9" id="KW-0223">Dioxygenase</keyword>
<comment type="pathway">
    <text evidence="9">Cofactor biosynthesis; NAD(+) biosynthesis; quinolinate from L-kynurenine: step 3/3.</text>
</comment>
<comment type="catalytic activity">
    <reaction evidence="9">
        <text>3-hydroxyanthranilate + O2 = (2Z,4Z)-2-amino-3-carboxymuconate 6-semialdehyde</text>
        <dbReference type="Rhea" id="RHEA:17953"/>
        <dbReference type="ChEBI" id="CHEBI:15379"/>
        <dbReference type="ChEBI" id="CHEBI:36559"/>
        <dbReference type="ChEBI" id="CHEBI:77612"/>
        <dbReference type="EC" id="1.13.11.6"/>
    </reaction>
</comment>
<dbReference type="NCBIfam" id="TIGR03037">
    <property type="entry name" value="anthran_nbaC"/>
    <property type="match status" value="1"/>
</dbReference>
<comment type="similarity">
    <text evidence="9">Belongs to the 3-HAO family.</text>
</comment>
<evidence type="ECO:0000256" key="9">
    <source>
        <dbReference type="HAMAP-Rule" id="MF_03019"/>
    </source>
</evidence>
<feature type="binding site" evidence="9">
    <location>
        <position position="66"/>
    </location>
    <ligand>
        <name>substrate</name>
    </ligand>
</feature>
<comment type="subcellular location">
    <subcellularLocation>
        <location evidence="9">Cytoplasm</location>
    </subcellularLocation>
</comment>
<evidence type="ECO:0000256" key="7">
    <source>
        <dbReference type="ARBA" id="ARBA00023002"/>
    </source>
</evidence>
<evidence type="ECO:0000313" key="11">
    <source>
        <dbReference type="Proteomes" id="UP000070501"/>
    </source>
</evidence>
<comment type="caution">
    <text evidence="9">Lacks conserved residue(s) required for the propagation of feature annotation.</text>
</comment>
<keyword evidence="5 9" id="KW-0479">Metal-binding</keyword>
<dbReference type="FunFam" id="2.60.120.10:FF:000131">
    <property type="entry name" value="3-hydroxyanthranilate 3,4-dioxygenase"/>
    <property type="match status" value="1"/>
</dbReference>
<dbReference type="InterPro" id="IPR014710">
    <property type="entry name" value="RmlC-like_jellyroll"/>
</dbReference>
<feature type="binding site" evidence="9">
    <location>
        <position position="108"/>
    </location>
    <ligand>
        <name>substrate</name>
    </ligand>
</feature>
<dbReference type="InParanoid" id="A0A136IY61"/>
<dbReference type="GO" id="GO:0008198">
    <property type="term" value="F:ferrous iron binding"/>
    <property type="evidence" value="ECO:0007669"/>
    <property type="project" value="UniProtKB-UniRule"/>
</dbReference>
<dbReference type="GO" id="GO:0006569">
    <property type="term" value="P:L-tryptophan catabolic process"/>
    <property type="evidence" value="ECO:0007669"/>
    <property type="project" value="UniProtKB-UniRule"/>
</dbReference>
<reference evidence="11" key="1">
    <citation type="submission" date="2016-02" db="EMBL/GenBank/DDBJ databases">
        <title>Draft genome sequence of Microdochium bolleyi, a fungal endophyte of beachgrass.</title>
        <authorList>
            <consortium name="DOE Joint Genome Institute"/>
            <person name="David A.S."/>
            <person name="May G."/>
            <person name="Haridas S."/>
            <person name="Lim J."/>
            <person name="Wang M."/>
            <person name="Labutti K."/>
            <person name="Lipzen A."/>
            <person name="Barry K."/>
            <person name="Grigoriev I.V."/>
        </authorList>
    </citation>
    <scope>NUCLEOTIDE SEQUENCE [LARGE SCALE GENOMIC DNA]</scope>
    <source>
        <strain evidence="11">J235TASD1</strain>
    </source>
</reference>
<dbReference type="Gene3D" id="2.60.120.10">
    <property type="entry name" value="Jelly Rolls"/>
    <property type="match status" value="1"/>
</dbReference>
<comment type="cofactor">
    <cofactor evidence="1 9">
        <name>Fe(2+)</name>
        <dbReference type="ChEBI" id="CHEBI:29033"/>
    </cofactor>
</comment>
<dbReference type="InterPro" id="IPR010329">
    <property type="entry name" value="3hydroanth_dOase"/>
</dbReference>
<dbReference type="CDD" id="cd06123">
    <property type="entry name" value="cupin_HAO"/>
    <property type="match status" value="1"/>
</dbReference>
<evidence type="ECO:0000256" key="3">
    <source>
        <dbReference type="ARBA" id="ARBA00022490"/>
    </source>
</evidence>
<keyword evidence="7 9" id="KW-0560">Oxidoreductase</keyword>
<dbReference type="SUPFAM" id="SSF51182">
    <property type="entry name" value="RmlC-like cupins"/>
    <property type="match status" value="1"/>
</dbReference>
<dbReference type="GO" id="GO:0000334">
    <property type="term" value="F:3-hydroxyanthranilate 3,4-dioxygenase activity"/>
    <property type="evidence" value="ECO:0007669"/>
    <property type="project" value="UniProtKB-UniRule"/>
</dbReference>
<proteinExistence type="inferred from homology"/>
<dbReference type="GO" id="GO:0019805">
    <property type="term" value="P:quinolinate biosynthetic process"/>
    <property type="evidence" value="ECO:0007669"/>
    <property type="project" value="UniProtKB-UniRule"/>
</dbReference>
<dbReference type="GO" id="GO:0005737">
    <property type="term" value="C:cytoplasm"/>
    <property type="evidence" value="ECO:0007669"/>
    <property type="project" value="UniProtKB-SubCell"/>
</dbReference>
<dbReference type="OrthoDB" id="204928at2759"/>
<name>A0A136IY61_9PEZI</name>
<dbReference type="PANTHER" id="PTHR15497:SF3">
    <property type="entry name" value="3-HYDROXYANTHRANILATE 3,4-DIOXYGENASE 2"/>
    <property type="match status" value="1"/>
</dbReference>
<evidence type="ECO:0000256" key="1">
    <source>
        <dbReference type="ARBA" id="ARBA00001954"/>
    </source>
</evidence>
<protein>
    <recommendedName>
        <fullName evidence="9">3-hydroxyanthranilate 3,4-dioxygenase</fullName>
        <ecNumber evidence="9">1.13.11.6</ecNumber>
    </recommendedName>
    <alternativeName>
        <fullName evidence="9">3-hydroxyanthranilate oxygenase</fullName>
        <shortName evidence="9">3-HAO</shortName>
    </alternativeName>
    <alternativeName>
        <fullName evidence="9">3-hydroxyanthranilic acid dioxygenase</fullName>
        <shortName evidence="9">HAD</shortName>
    </alternativeName>
    <alternativeName>
        <fullName evidence="9">Biosynthesis of nicotinic acid protein 1</fullName>
    </alternativeName>
</protein>
<feature type="binding site" evidence="9">
    <location>
        <position position="66"/>
    </location>
    <ligand>
        <name>Fe cation</name>
        <dbReference type="ChEBI" id="CHEBI:24875"/>
        <note>catalytic</note>
    </ligand>
</feature>
<comment type="function">
    <text evidence="2 9">Catalyzes the oxidative ring opening of 3-hydroxyanthranilate to 2-amino-3-carboxymuconate semialdehyde, which spontaneously cyclizes to quinolinate.</text>
</comment>